<keyword evidence="2" id="KW-1185">Reference proteome</keyword>
<protein>
    <submittedName>
        <fullName evidence="1">Uncharacterized protein</fullName>
    </submittedName>
</protein>
<evidence type="ECO:0000313" key="2">
    <source>
        <dbReference type="Proteomes" id="UP000828390"/>
    </source>
</evidence>
<dbReference type="Proteomes" id="UP000828390">
    <property type="component" value="Unassembled WGS sequence"/>
</dbReference>
<gene>
    <name evidence="1" type="ORF">DPMN_130439</name>
</gene>
<name>A0A9D4H2Y2_DREPO</name>
<accession>A0A9D4H2Y2</accession>
<proteinExistence type="predicted"/>
<sequence length="421" mass="47752">MSNVEILMGNGSIELFKIFRDTSIGILDLRTEFCSSLASKILHTLDKLTWLFLSGTYTGRCDLKLPTSLQCFSLHKGACPSEWLYSMLIELSSLDHAVKCEMLEFVLQSSEDACGDDSDKNISALRSDILSRDISIIEILVKNGSSKLFEIFRDTSIEVIDLKTADCATLASKILHTLKNLTKLHLWGTYTGRCDLKLSDSLQSISLNDVDCSSEWLCSLLMTIASLDHLVKCELWNVVFQSREEAHGYDLQKNKSDMREQMLSRDMSKIAILVTDRCMEMFEIFREISIATLELRTANGALLRSDILDMLKKLTKLYLWGTFTGRCYFKLPASLQYISLQKGECSYEWLCSLLITLSSLNHHVKCELWDVVLLSNANALGEESKRHVSDLRSEIVSFDMSNIEILVKYGSPELKYFVIQV</sequence>
<reference evidence="1" key="1">
    <citation type="journal article" date="2019" name="bioRxiv">
        <title>The Genome of the Zebra Mussel, Dreissena polymorpha: A Resource for Invasive Species Research.</title>
        <authorList>
            <person name="McCartney M.A."/>
            <person name="Auch B."/>
            <person name="Kono T."/>
            <person name="Mallez S."/>
            <person name="Zhang Y."/>
            <person name="Obille A."/>
            <person name="Becker A."/>
            <person name="Abrahante J.E."/>
            <person name="Garbe J."/>
            <person name="Badalamenti J.P."/>
            <person name="Herman A."/>
            <person name="Mangelson H."/>
            <person name="Liachko I."/>
            <person name="Sullivan S."/>
            <person name="Sone E.D."/>
            <person name="Koren S."/>
            <person name="Silverstein K.A.T."/>
            <person name="Beckman K.B."/>
            <person name="Gohl D.M."/>
        </authorList>
    </citation>
    <scope>NUCLEOTIDE SEQUENCE</scope>
    <source>
        <strain evidence="1">Duluth1</strain>
        <tissue evidence="1">Whole animal</tissue>
    </source>
</reference>
<comment type="caution">
    <text evidence="1">The sequence shown here is derived from an EMBL/GenBank/DDBJ whole genome shotgun (WGS) entry which is preliminary data.</text>
</comment>
<dbReference type="AlphaFoldDB" id="A0A9D4H2Y2"/>
<reference evidence="1" key="2">
    <citation type="submission" date="2020-11" db="EMBL/GenBank/DDBJ databases">
        <authorList>
            <person name="McCartney M.A."/>
            <person name="Auch B."/>
            <person name="Kono T."/>
            <person name="Mallez S."/>
            <person name="Becker A."/>
            <person name="Gohl D.M."/>
            <person name="Silverstein K.A.T."/>
            <person name="Koren S."/>
            <person name="Bechman K.B."/>
            <person name="Herman A."/>
            <person name="Abrahante J.E."/>
            <person name="Garbe J."/>
        </authorList>
    </citation>
    <scope>NUCLEOTIDE SEQUENCE</scope>
    <source>
        <strain evidence="1">Duluth1</strain>
        <tissue evidence="1">Whole animal</tissue>
    </source>
</reference>
<organism evidence="1 2">
    <name type="scientific">Dreissena polymorpha</name>
    <name type="common">Zebra mussel</name>
    <name type="synonym">Mytilus polymorpha</name>
    <dbReference type="NCBI Taxonomy" id="45954"/>
    <lineage>
        <taxon>Eukaryota</taxon>
        <taxon>Metazoa</taxon>
        <taxon>Spiralia</taxon>
        <taxon>Lophotrochozoa</taxon>
        <taxon>Mollusca</taxon>
        <taxon>Bivalvia</taxon>
        <taxon>Autobranchia</taxon>
        <taxon>Heteroconchia</taxon>
        <taxon>Euheterodonta</taxon>
        <taxon>Imparidentia</taxon>
        <taxon>Neoheterodontei</taxon>
        <taxon>Myida</taxon>
        <taxon>Dreissenoidea</taxon>
        <taxon>Dreissenidae</taxon>
        <taxon>Dreissena</taxon>
    </lineage>
</organism>
<dbReference type="EMBL" id="JAIWYP010000005">
    <property type="protein sequence ID" value="KAH3828466.1"/>
    <property type="molecule type" value="Genomic_DNA"/>
</dbReference>
<evidence type="ECO:0000313" key="1">
    <source>
        <dbReference type="EMBL" id="KAH3828466.1"/>
    </source>
</evidence>